<dbReference type="Proteomes" id="UP000293719">
    <property type="component" value="Chromosome"/>
</dbReference>
<dbReference type="RefSeq" id="WP_131617458.1">
    <property type="nucleotide sequence ID" value="NZ_CP036532.1"/>
</dbReference>
<dbReference type="NCBIfam" id="TIGR00655">
    <property type="entry name" value="PurU"/>
    <property type="match status" value="1"/>
</dbReference>
<evidence type="ECO:0000256" key="4">
    <source>
        <dbReference type="NCBIfam" id="TIGR00655"/>
    </source>
</evidence>
<dbReference type="InterPro" id="IPR045865">
    <property type="entry name" value="ACT-like_dom_sf"/>
</dbReference>
<dbReference type="PIRSF" id="PIRSF036480">
    <property type="entry name" value="FormyFH4_hydr"/>
    <property type="match status" value="1"/>
</dbReference>
<comment type="catalytic activity">
    <reaction evidence="3">
        <text>(6R)-10-formyltetrahydrofolate + H2O = (6S)-5,6,7,8-tetrahydrofolate + formate + H(+)</text>
        <dbReference type="Rhea" id="RHEA:19833"/>
        <dbReference type="ChEBI" id="CHEBI:15377"/>
        <dbReference type="ChEBI" id="CHEBI:15378"/>
        <dbReference type="ChEBI" id="CHEBI:15740"/>
        <dbReference type="ChEBI" id="CHEBI:57453"/>
        <dbReference type="ChEBI" id="CHEBI:195366"/>
        <dbReference type="EC" id="3.5.1.10"/>
    </reaction>
</comment>
<dbReference type="EMBL" id="CP036532">
    <property type="protein sequence ID" value="QBK31808.1"/>
    <property type="molecule type" value="Genomic_DNA"/>
</dbReference>
<dbReference type="InterPro" id="IPR044074">
    <property type="entry name" value="PurU_ACT"/>
</dbReference>
<dbReference type="CDD" id="cd04875">
    <property type="entry name" value="ACT_F4HF-DF"/>
    <property type="match status" value="1"/>
</dbReference>
<evidence type="ECO:0000256" key="1">
    <source>
        <dbReference type="ARBA" id="ARBA00022563"/>
    </source>
</evidence>
<dbReference type="Gene3D" id="3.30.70.260">
    <property type="match status" value="1"/>
</dbReference>
<dbReference type="InterPro" id="IPR002376">
    <property type="entry name" value="Formyl_transf_N"/>
</dbReference>
<keyword evidence="1 3" id="KW-0554">One-carbon metabolism</keyword>
<dbReference type="Gene3D" id="3.40.50.170">
    <property type="entry name" value="Formyl transferase, N-terminal domain"/>
    <property type="match status" value="1"/>
</dbReference>
<comment type="similarity">
    <text evidence="3">Belongs to the PurU family.</text>
</comment>
<dbReference type="SUPFAM" id="SSF53328">
    <property type="entry name" value="Formyltransferase"/>
    <property type="match status" value="1"/>
</dbReference>
<protein>
    <recommendedName>
        <fullName evidence="3 4">Formyltetrahydrofolate deformylase</fullName>
        <ecNumber evidence="3 4">3.5.1.10</ecNumber>
    </recommendedName>
    <alternativeName>
        <fullName evidence="3">Formyl-FH(4) hydrolase</fullName>
    </alternativeName>
</protein>
<evidence type="ECO:0000256" key="3">
    <source>
        <dbReference type="HAMAP-Rule" id="MF_01927"/>
    </source>
</evidence>
<comment type="function">
    <text evidence="3">Catalyzes the hydrolysis of 10-formyltetrahydrofolate (formyl-FH4) to formate and tetrahydrofolate (FH4).</text>
</comment>
<gene>
    <name evidence="3 6" type="primary">purU</name>
    <name evidence="6" type="ORF">E0E05_15085</name>
</gene>
<evidence type="ECO:0000256" key="2">
    <source>
        <dbReference type="ARBA" id="ARBA00022801"/>
    </source>
</evidence>
<dbReference type="Pfam" id="PF00551">
    <property type="entry name" value="Formyl_trans_N"/>
    <property type="match status" value="1"/>
</dbReference>
<dbReference type="SUPFAM" id="SSF55021">
    <property type="entry name" value="ACT-like"/>
    <property type="match status" value="1"/>
</dbReference>
<dbReference type="PANTHER" id="PTHR42706:SF1">
    <property type="entry name" value="FORMYLTETRAHYDROFOLATE DEFORMYLASE 2, MITOCHONDRIAL"/>
    <property type="match status" value="1"/>
</dbReference>
<evidence type="ECO:0000313" key="7">
    <source>
        <dbReference type="Proteomes" id="UP000293719"/>
    </source>
</evidence>
<dbReference type="PROSITE" id="PS51671">
    <property type="entry name" value="ACT"/>
    <property type="match status" value="1"/>
</dbReference>
<evidence type="ECO:0000313" key="6">
    <source>
        <dbReference type="EMBL" id="QBK31808.1"/>
    </source>
</evidence>
<dbReference type="AlphaFoldDB" id="A0A4V1A492"/>
<feature type="active site" evidence="3">
    <location>
        <position position="238"/>
    </location>
</feature>
<keyword evidence="2 3" id="KW-0378">Hydrolase</keyword>
<sequence length="295" mass="33104">MSIIITIACPDRIGIVAKLSGALSAHGYTILDSSQFYEPSPGARRESGEGRFFMRVECAQTADGDRAKDNARALETFLDEFAADFEARVTVSEKDRAVPAIIMVSKFDHCLQDIWYRVRTKSLPIDIRAIVSNHADSQADAERWGIPFHLLPVTPDNKAEQENRLEELVAETGAELIVMARYMQILSDGFSKRHFGRIINIHHSFLPAFKGAKPYHRAWDRGVKHIGATAHYVTPDLDEGPIIEQDTERVSHTSDPDDLVMRGRDIEARVLSRAIRLHAQGRVFINGSRTVVFQP</sequence>
<comment type="pathway">
    <text evidence="3">Purine metabolism; IMP biosynthesis via de novo pathway; formate from 10-formyl-5,6,7,8-tetrahydrofolate: step 1/1.</text>
</comment>
<proteinExistence type="inferred from homology"/>
<dbReference type="GO" id="GO:0006730">
    <property type="term" value="P:one-carbon metabolic process"/>
    <property type="evidence" value="ECO:0007669"/>
    <property type="project" value="UniProtKB-KW"/>
</dbReference>
<dbReference type="InterPro" id="IPR004810">
    <property type="entry name" value="PurU"/>
</dbReference>
<keyword evidence="3" id="KW-0658">Purine biosynthesis</keyword>
<dbReference type="UniPathway" id="UPA00074">
    <property type="reaction ID" value="UER00170"/>
</dbReference>
<dbReference type="GO" id="GO:0008864">
    <property type="term" value="F:formyltetrahydrofolate deformylase activity"/>
    <property type="evidence" value="ECO:0007669"/>
    <property type="project" value="UniProtKB-UniRule"/>
</dbReference>
<organism evidence="6 7">
    <name type="scientific">Roseitalea porphyridii</name>
    <dbReference type="NCBI Taxonomy" id="1852022"/>
    <lineage>
        <taxon>Bacteria</taxon>
        <taxon>Pseudomonadati</taxon>
        <taxon>Pseudomonadota</taxon>
        <taxon>Alphaproteobacteria</taxon>
        <taxon>Hyphomicrobiales</taxon>
        <taxon>Ahrensiaceae</taxon>
        <taxon>Roseitalea</taxon>
    </lineage>
</organism>
<name>A0A4V1A492_9HYPH</name>
<dbReference type="EC" id="3.5.1.10" evidence="3 4"/>
<keyword evidence="7" id="KW-1185">Reference proteome</keyword>
<evidence type="ECO:0000259" key="5">
    <source>
        <dbReference type="PROSITE" id="PS51671"/>
    </source>
</evidence>
<dbReference type="CDD" id="cd08648">
    <property type="entry name" value="FMT_core_Formyl-FH4-Hydrolase_C"/>
    <property type="match status" value="1"/>
</dbReference>
<dbReference type="NCBIfam" id="NF004684">
    <property type="entry name" value="PRK06027.1"/>
    <property type="match status" value="1"/>
</dbReference>
<feature type="domain" description="ACT" evidence="5">
    <location>
        <begin position="4"/>
        <end position="94"/>
    </location>
</feature>
<dbReference type="GO" id="GO:0006189">
    <property type="term" value="P:'de novo' IMP biosynthetic process"/>
    <property type="evidence" value="ECO:0007669"/>
    <property type="project" value="UniProtKB-UniRule"/>
</dbReference>
<dbReference type="InterPro" id="IPR002912">
    <property type="entry name" value="ACT_dom"/>
</dbReference>
<dbReference type="InterPro" id="IPR041729">
    <property type="entry name" value="Formyl-FH4-Hydrolase_C"/>
</dbReference>
<dbReference type="PANTHER" id="PTHR42706">
    <property type="entry name" value="FORMYLTETRAHYDROFOLATE DEFORMYLASE"/>
    <property type="match status" value="1"/>
</dbReference>
<dbReference type="GeneID" id="90768630"/>
<dbReference type="InterPro" id="IPR036477">
    <property type="entry name" value="Formyl_transf_N_sf"/>
</dbReference>
<dbReference type="HAMAP" id="MF_01927">
    <property type="entry name" value="PurU"/>
    <property type="match status" value="1"/>
</dbReference>
<accession>A0A4V1A492</accession>
<dbReference type="Pfam" id="PF13740">
    <property type="entry name" value="ACT_6"/>
    <property type="match status" value="1"/>
</dbReference>
<dbReference type="OrthoDB" id="9806170at2"/>
<reference evidence="6 7" key="1">
    <citation type="journal article" date="2017" name="Int. J. Syst. Evol. Microbiol.">
        <title>Roseitalea porphyridii gen. nov., sp. nov., isolated from a red alga, and reclassification of Hoeflea suaedae Chung et al. 2013 as Pseudohoeflea suaedae gen. nov., comb. nov.</title>
        <authorList>
            <person name="Hyeon J.W."/>
            <person name="Jeong S.E."/>
            <person name="Baek K."/>
            <person name="Jeon C.O."/>
        </authorList>
    </citation>
    <scope>NUCLEOTIDE SEQUENCE [LARGE SCALE GENOMIC DNA]</scope>
    <source>
        <strain evidence="6 7">MA7-20</strain>
    </source>
</reference>
<dbReference type="PRINTS" id="PR01575">
    <property type="entry name" value="FFH4HYDRLASE"/>
</dbReference>
<dbReference type="KEGG" id="rpod:E0E05_15085"/>